<keyword evidence="3" id="KW-0677">Repeat</keyword>
<evidence type="ECO:0000256" key="3">
    <source>
        <dbReference type="ARBA" id="ARBA00022737"/>
    </source>
</evidence>
<dbReference type="InterPro" id="IPR012677">
    <property type="entry name" value="Nucleotide-bd_a/b_plait_sf"/>
</dbReference>
<reference evidence="7" key="1">
    <citation type="submission" date="2024-04" db="EMBL/GenBank/DDBJ databases">
        <authorList>
            <consortium name="Molecular Ecology Group"/>
        </authorList>
    </citation>
    <scope>NUCLEOTIDE SEQUENCE</scope>
</reference>
<evidence type="ECO:0000313" key="7">
    <source>
        <dbReference type="EMBL" id="CAL1685667.1"/>
    </source>
</evidence>
<dbReference type="AlphaFoldDB" id="A0AAV2NZG0"/>
<feature type="domain" description="RRM" evidence="6">
    <location>
        <begin position="231"/>
        <end position="313"/>
    </location>
</feature>
<evidence type="ECO:0000259" key="6">
    <source>
        <dbReference type="PROSITE" id="PS50102"/>
    </source>
</evidence>
<dbReference type="Gene3D" id="3.30.70.330">
    <property type="match status" value="3"/>
</dbReference>
<evidence type="ECO:0000256" key="2">
    <source>
        <dbReference type="ARBA" id="ARBA00022490"/>
    </source>
</evidence>
<accession>A0AAV2NZG0</accession>
<keyword evidence="4 5" id="KW-0694">RNA-binding</keyword>
<dbReference type="InterPro" id="IPR006535">
    <property type="entry name" value="HnRNP_R/Q_splicing_fac"/>
</dbReference>
<feature type="domain" description="RRM" evidence="6">
    <location>
        <begin position="134"/>
        <end position="216"/>
    </location>
</feature>
<dbReference type="PROSITE" id="PS50102">
    <property type="entry name" value="RRM"/>
    <property type="match status" value="3"/>
</dbReference>
<proteinExistence type="predicted"/>
<dbReference type="SUPFAM" id="SSF54928">
    <property type="entry name" value="RNA-binding domain, RBD"/>
    <property type="match status" value="2"/>
</dbReference>
<protein>
    <recommendedName>
        <fullName evidence="6">RRM domain-containing protein</fullName>
    </recommendedName>
</protein>
<feature type="domain" description="RRM" evidence="6">
    <location>
        <begin position="54"/>
        <end position="132"/>
    </location>
</feature>
<sequence>MMDNEKNLFDECQRTMRLLELLQRTNYELVQVNGQRRLTAPEVTAGDWKRSKGTEVFIGRLPRDCYEDELMPVLEPVGRLLELRLMLDFSGSTRGYAFASYETQRIAREACARLNGYEIRPGHRIGVVKSLDNCRLFFGGVPKDKTKPEFMAELTKMLDDITDIYLYPSAHDRSLNRGFIFVEFKDHRAAAMARRKLIPGKVTLWDHEIAVDWADPEPGEPIDEDIMERVTTLFVRNLALDISQQNVRGIFYRHTNVPILKLKKINHFAFIHYENRQAAQVVMDIMQKPGSIVEKQGWEVCWAKPIGVKNLDRQQYICEAATNSNSISQLQKTKTSRPKQARNKKNHIEIAHEDDSVYSARLEILQNFVKERFDATCTFDCVPMSDASEYIGTVIIHKDQIILFDFRGKPMASKHKALSAACAEIYQYLTSTFPNSALQPVEQHCIQSEIGINPVVGMPISRHSGIVQN</sequence>
<dbReference type="CDD" id="cd12250">
    <property type="entry name" value="RRM2_hnRNPR_like"/>
    <property type="match status" value="1"/>
</dbReference>
<evidence type="ECO:0000313" key="8">
    <source>
        <dbReference type="Proteomes" id="UP001497644"/>
    </source>
</evidence>
<name>A0AAV2NZG0_9HYME</name>
<keyword evidence="8" id="KW-1185">Reference proteome</keyword>
<evidence type="ECO:0000256" key="4">
    <source>
        <dbReference type="ARBA" id="ARBA00022884"/>
    </source>
</evidence>
<dbReference type="InterPro" id="IPR035979">
    <property type="entry name" value="RBD_domain_sf"/>
</dbReference>
<dbReference type="CDD" id="cd12249">
    <property type="entry name" value="RRM1_hnRNPR_like"/>
    <property type="match status" value="1"/>
</dbReference>
<comment type="subcellular location">
    <subcellularLocation>
        <location evidence="1">Cytoplasm</location>
    </subcellularLocation>
</comment>
<dbReference type="EMBL" id="OZ034829">
    <property type="protein sequence ID" value="CAL1685667.1"/>
    <property type="molecule type" value="Genomic_DNA"/>
</dbReference>
<evidence type="ECO:0000256" key="5">
    <source>
        <dbReference type="PROSITE-ProRule" id="PRU00176"/>
    </source>
</evidence>
<dbReference type="GO" id="GO:0005737">
    <property type="term" value="C:cytoplasm"/>
    <property type="evidence" value="ECO:0007669"/>
    <property type="project" value="UniProtKB-SubCell"/>
</dbReference>
<dbReference type="SMART" id="SM00360">
    <property type="entry name" value="RRM"/>
    <property type="match status" value="3"/>
</dbReference>
<dbReference type="Proteomes" id="UP001497644">
    <property type="component" value="Chromosome 6"/>
</dbReference>
<dbReference type="FunFam" id="3.30.70.330:FF:000022">
    <property type="entry name" value="APOBEC1 complementation factor isoform X1"/>
    <property type="match status" value="1"/>
</dbReference>
<dbReference type="Pfam" id="PF00076">
    <property type="entry name" value="RRM_1"/>
    <property type="match status" value="1"/>
</dbReference>
<dbReference type="PANTHER" id="PTHR21245">
    <property type="entry name" value="HETEROGENEOUS NUCLEAR RIBONUCLEOPROTEIN"/>
    <property type="match status" value="1"/>
</dbReference>
<organism evidence="7 8">
    <name type="scientific">Lasius platythorax</name>
    <dbReference type="NCBI Taxonomy" id="488582"/>
    <lineage>
        <taxon>Eukaryota</taxon>
        <taxon>Metazoa</taxon>
        <taxon>Ecdysozoa</taxon>
        <taxon>Arthropoda</taxon>
        <taxon>Hexapoda</taxon>
        <taxon>Insecta</taxon>
        <taxon>Pterygota</taxon>
        <taxon>Neoptera</taxon>
        <taxon>Endopterygota</taxon>
        <taxon>Hymenoptera</taxon>
        <taxon>Apocrita</taxon>
        <taxon>Aculeata</taxon>
        <taxon>Formicoidea</taxon>
        <taxon>Formicidae</taxon>
        <taxon>Formicinae</taxon>
        <taxon>Lasius</taxon>
        <taxon>Lasius</taxon>
    </lineage>
</organism>
<dbReference type="NCBIfam" id="TIGR01648">
    <property type="entry name" value="hnRNP-R-Q"/>
    <property type="match status" value="1"/>
</dbReference>
<dbReference type="GO" id="GO:0003723">
    <property type="term" value="F:RNA binding"/>
    <property type="evidence" value="ECO:0007669"/>
    <property type="project" value="UniProtKB-UniRule"/>
</dbReference>
<gene>
    <name evidence="7" type="ORF">LPLAT_LOCUS11105</name>
</gene>
<dbReference type="InterPro" id="IPR000504">
    <property type="entry name" value="RRM_dom"/>
</dbReference>
<evidence type="ECO:0000256" key="1">
    <source>
        <dbReference type="ARBA" id="ARBA00004496"/>
    </source>
</evidence>
<keyword evidence="2" id="KW-0963">Cytoplasm</keyword>